<evidence type="ECO:0000256" key="4">
    <source>
        <dbReference type="ARBA" id="ARBA00023002"/>
    </source>
</evidence>
<proteinExistence type="predicted"/>
<evidence type="ECO:0000313" key="6">
    <source>
        <dbReference type="EMBL" id="ACV05624.1"/>
    </source>
</evidence>
<keyword evidence="3" id="KW-0521">NADP</keyword>
<keyword evidence="4" id="KW-0560">Oxidoreductase</keyword>
<evidence type="ECO:0000313" key="7">
    <source>
        <dbReference type="Proteomes" id="UP000006666"/>
    </source>
</evidence>
<keyword evidence="2" id="KW-0274">FAD</keyword>
<dbReference type="EMBL" id="CP001686">
    <property type="protein sequence ID" value="ACV05624.1"/>
    <property type="molecule type" value="Genomic_DNA"/>
</dbReference>
<dbReference type="Gene3D" id="3.50.50.60">
    <property type="entry name" value="FAD/NAD(P)-binding domain"/>
    <property type="match status" value="2"/>
</dbReference>
<dbReference type="RefSeq" id="WP_012802042.1">
    <property type="nucleotide sequence ID" value="NC_013169.1"/>
</dbReference>
<dbReference type="InterPro" id="IPR036188">
    <property type="entry name" value="FAD/NAD-bd_sf"/>
</dbReference>
<evidence type="ECO:0000256" key="5">
    <source>
        <dbReference type="SAM" id="MobiDB-lite"/>
    </source>
</evidence>
<sequence>MTRCTVAVVGAGFGGVSVVDALARQGIHDVVVVDERGGVGGRWLDRLDPGARSRGSLSESTLPGRPRTPAESSPFADAMRSYLQRVAAWTSMGERLLTDRVASATQAGDGSWTLHLGSGDTLEAQFLVLATGLEGDPLVPEIRGTNAFEGPLLHTHVWDPAAELDGQHVAVLTHPTAGHLAPLEHVHTAAALAEGASRVTVFSPDQPWILPERPTTDPVDLVMSNSRVRTAGDRARRVNQVVRTALPAPARAPWDAAETVLRPSPMPWQRAMHDATRLARQHLEPQALEHHHASTPVSRGTVRSEAWFRGVTQGRLDLLRIGIHRITPDAVVDVNGTRHRVDAIVLATGAESVGPGHGIEGLDPATGGLLADWAPHLGTLGRVANLMVTGGPASDLPVGGDAEVFGARADLVARLIGTTIRRGAQTVRATPLAVERWERRVRELQRDAGLERVVEAVMWPGQRRDLVRLLRGAPEDFVLG</sequence>
<dbReference type="STRING" id="478801.Ksed_05570"/>
<dbReference type="KEGG" id="kse:Ksed_05570"/>
<dbReference type="GO" id="GO:0016709">
    <property type="term" value="F:oxidoreductase activity, acting on paired donors, with incorporation or reduction of molecular oxygen, NAD(P)H as one donor, and incorporation of one atom of oxygen"/>
    <property type="evidence" value="ECO:0007669"/>
    <property type="project" value="UniProtKB-ARBA"/>
</dbReference>
<name>C7NL82_KYTSD</name>
<dbReference type="AlphaFoldDB" id="C7NL82"/>
<dbReference type="Pfam" id="PF13450">
    <property type="entry name" value="NAD_binding_8"/>
    <property type="match status" value="1"/>
</dbReference>
<keyword evidence="7" id="KW-1185">Reference proteome</keyword>
<evidence type="ECO:0000256" key="2">
    <source>
        <dbReference type="ARBA" id="ARBA00022827"/>
    </source>
</evidence>
<dbReference type="SUPFAM" id="SSF51905">
    <property type="entry name" value="FAD/NAD(P)-binding domain"/>
    <property type="match status" value="2"/>
</dbReference>
<protein>
    <submittedName>
        <fullName evidence="6">Predicted flavoprotein involved in K+ transport</fullName>
    </submittedName>
</protein>
<dbReference type="Proteomes" id="UP000006666">
    <property type="component" value="Chromosome"/>
</dbReference>
<dbReference type="eggNOG" id="COG2072">
    <property type="taxonomic scope" value="Bacteria"/>
</dbReference>
<evidence type="ECO:0000256" key="3">
    <source>
        <dbReference type="ARBA" id="ARBA00022857"/>
    </source>
</evidence>
<gene>
    <name evidence="6" type="ordered locus">Ksed_05570</name>
</gene>
<accession>C7NL82</accession>
<dbReference type="PANTHER" id="PTHR43098">
    <property type="entry name" value="L-ORNITHINE N(5)-MONOOXYGENASE-RELATED"/>
    <property type="match status" value="1"/>
</dbReference>
<organism evidence="6 7">
    <name type="scientific">Kytococcus sedentarius (strain ATCC 14392 / DSM 20547 / JCM 11482 / CCUG 33030 / NBRC 15357 / NCTC 11040 / CCM 314 / 541)</name>
    <name type="common">Micrococcus sedentarius</name>
    <dbReference type="NCBI Taxonomy" id="478801"/>
    <lineage>
        <taxon>Bacteria</taxon>
        <taxon>Bacillati</taxon>
        <taxon>Actinomycetota</taxon>
        <taxon>Actinomycetes</taxon>
        <taxon>Micrococcales</taxon>
        <taxon>Kytococcaceae</taxon>
        <taxon>Kytococcus</taxon>
    </lineage>
</organism>
<dbReference type="PANTHER" id="PTHR43098:SF5">
    <property type="entry name" value="DUAL-FUNCTIONAL MONOOXYGENASE_METHYLTRANSFERASE PSOF"/>
    <property type="match status" value="1"/>
</dbReference>
<dbReference type="HOGENOM" id="CLU_006937_7_1_11"/>
<dbReference type="InterPro" id="IPR050775">
    <property type="entry name" value="FAD-binding_Monooxygenases"/>
</dbReference>
<keyword evidence="1" id="KW-0285">Flavoprotein</keyword>
<evidence type="ECO:0000256" key="1">
    <source>
        <dbReference type="ARBA" id="ARBA00022630"/>
    </source>
</evidence>
<feature type="region of interest" description="Disordered" evidence="5">
    <location>
        <begin position="50"/>
        <end position="74"/>
    </location>
</feature>
<reference evidence="6 7" key="1">
    <citation type="journal article" date="2009" name="Stand. Genomic Sci.">
        <title>Complete genome sequence of Kytococcus sedentarius type strain (541).</title>
        <authorList>
            <person name="Sims D."/>
            <person name="Brettin T."/>
            <person name="Detter J.C."/>
            <person name="Han C."/>
            <person name="Lapidus A."/>
            <person name="Copeland A."/>
            <person name="Glavina Del Rio T."/>
            <person name="Nolan M."/>
            <person name="Chen F."/>
            <person name="Lucas S."/>
            <person name="Tice H."/>
            <person name="Cheng J.F."/>
            <person name="Bruce D."/>
            <person name="Goodwin L."/>
            <person name="Pitluck S."/>
            <person name="Ovchinnikova G."/>
            <person name="Pati A."/>
            <person name="Ivanova N."/>
            <person name="Mavrommatis K."/>
            <person name="Chen A."/>
            <person name="Palaniappan K."/>
            <person name="D'haeseleer P."/>
            <person name="Chain P."/>
            <person name="Bristow J."/>
            <person name="Eisen J.A."/>
            <person name="Markowitz V."/>
            <person name="Hugenholtz P."/>
            <person name="Schneider S."/>
            <person name="Goker M."/>
            <person name="Pukall R."/>
            <person name="Kyrpides N.C."/>
            <person name="Klenk H.P."/>
        </authorList>
    </citation>
    <scope>NUCLEOTIDE SEQUENCE [LARGE SCALE GENOMIC DNA]</scope>
    <source>
        <strain evidence="7">ATCC 14392 / DSM 20547 / JCM 11482 / CCUG 33030 / NBRC 15357 / NCTC 11040 / CCM 314 / 541</strain>
    </source>
</reference>